<dbReference type="SMART" id="SM00347">
    <property type="entry name" value="HTH_MARR"/>
    <property type="match status" value="1"/>
</dbReference>
<dbReference type="Gene3D" id="1.10.10.10">
    <property type="entry name" value="Winged helix-like DNA-binding domain superfamily/Winged helix DNA-binding domain"/>
    <property type="match status" value="1"/>
</dbReference>
<dbReference type="InterPro" id="IPR036390">
    <property type="entry name" value="WH_DNA-bd_sf"/>
</dbReference>
<evidence type="ECO:0000313" key="3">
    <source>
        <dbReference type="Proteomes" id="UP001501083"/>
    </source>
</evidence>
<organism evidence="2 3">
    <name type="scientific">Lysobacter panacisoli</name>
    <dbReference type="NCBI Taxonomy" id="1255263"/>
    <lineage>
        <taxon>Bacteria</taxon>
        <taxon>Pseudomonadati</taxon>
        <taxon>Pseudomonadota</taxon>
        <taxon>Gammaproteobacteria</taxon>
        <taxon>Lysobacterales</taxon>
        <taxon>Lysobacteraceae</taxon>
        <taxon>Lysobacter</taxon>
    </lineage>
</organism>
<dbReference type="PANTHER" id="PTHR33164:SF43">
    <property type="entry name" value="HTH-TYPE TRANSCRIPTIONAL REPRESSOR YETL"/>
    <property type="match status" value="1"/>
</dbReference>
<dbReference type="EMBL" id="BAABKY010000002">
    <property type="protein sequence ID" value="GAA5073916.1"/>
    <property type="molecule type" value="Genomic_DNA"/>
</dbReference>
<proteinExistence type="predicted"/>
<evidence type="ECO:0000313" key="2">
    <source>
        <dbReference type="EMBL" id="GAA5073916.1"/>
    </source>
</evidence>
<dbReference type="RefSeq" id="WP_158986375.1">
    <property type="nucleotide sequence ID" value="NZ_BAABKY010000002.1"/>
</dbReference>
<dbReference type="SUPFAM" id="SSF46785">
    <property type="entry name" value="Winged helix' DNA-binding domain"/>
    <property type="match status" value="1"/>
</dbReference>
<dbReference type="InterPro" id="IPR039422">
    <property type="entry name" value="MarR/SlyA-like"/>
</dbReference>
<protein>
    <recommendedName>
        <fullName evidence="1">HTH marR-type domain-containing protein</fullName>
    </recommendedName>
</protein>
<dbReference type="Proteomes" id="UP001501083">
    <property type="component" value="Unassembled WGS sequence"/>
</dbReference>
<dbReference type="PRINTS" id="PR00598">
    <property type="entry name" value="HTHMARR"/>
</dbReference>
<dbReference type="Pfam" id="PF12802">
    <property type="entry name" value="MarR_2"/>
    <property type="match status" value="1"/>
</dbReference>
<dbReference type="InterPro" id="IPR000835">
    <property type="entry name" value="HTH_MarR-typ"/>
</dbReference>
<accession>A0ABP9L9F4</accession>
<gene>
    <name evidence="2" type="ORF">GCM10025759_15570</name>
</gene>
<feature type="domain" description="HTH marR-type" evidence="1">
    <location>
        <begin position="1"/>
        <end position="140"/>
    </location>
</feature>
<dbReference type="PROSITE" id="PS50995">
    <property type="entry name" value="HTH_MARR_2"/>
    <property type="match status" value="1"/>
</dbReference>
<dbReference type="PANTHER" id="PTHR33164">
    <property type="entry name" value="TRANSCRIPTIONAL REGULATOR, MARR FAMILY"/>
    <property type="match status" value="1"/>
</dbReference>
<name>A0ABP9L9F4_9GAMM</name>
<sequence>MSEDARQREQAAAGLEQLSSLVRAQSWRNEGTPSLPPTQAAVLRMLAGSDEGLRARQIADRLGVSAASLSDSLKAMEAKEWIARSPDPDDKRASVIRLKRSGRALATRLNHPARGMVSLLQGLDTDDVGALLRVTQLLVGQAQQQGLATGLRTCMGCEFFKPFGSGDAARPHYCGFIRAAFGDAELRTDCADQSPADDELLAANRERFRLRLPP</sequence>
<dbReference type="InterPro" id="IPR036388">
    <property type="entry name" value="WH-like_DNA-bd_sf"/>
</dbReference>
<evidence type="ECO:0000259" key="1">
    <source>
        <dbReference type="PROSITE" id="PS50995"/>
    </source>
</evidence>
<reference evidence="3" key="1">
    <citation type="journal article" date="2019" name="Int. J. Syst. Evol. Microbiol.">
        <title>The Global Catalogue of Microorganisms (GCM) 10K type strain sequencing project: providing services to taxonomists for standard genome sequencing and annotation.</title>
        <authorList>
            <consortium name="The Broad Institute Genomics Platform"/>
            <consortium name="The Broad Institute Genome Sequencing Center for Infectious Disease"/>
            <person name="Wu L."/>
            <person name="Ma J."/>
        </authorList>
    </citation>
    <scope>NUCLEOTIDE SEQUENCE [LARGE SCALE GENOMIC DNA]</scope>
    <source>
        <strain evidence="3">JCM 19212</strain>
    </source>
</reference>
<keyword evidence="3" id="KW-1185">Reference proteome</keyword>
<comment type="caution">
    <text evidence="2">The sequence shown here is derived from an EMBL/GenBank/DDBJ whole genome shotgun (WGS) entry which is preliminary data.</text>
</comment>